<protein>
    <submittedName>
        <fullName evidence="3">Short chain fatty acids transporter</fullName>
    </submittedName>
</protein>
<accession>A0A1I0MJS8</accession>
<dbReference type="Proteomes" id="UP000183275">
    <property type="component" value="Unassembled WGS sequence"/>
</dbReference>
<dbReference type="eggNOG" id="arCOG04315">
    <property type="taxonomic scope" value="Archaea"/>
</dbReference>
<feature type="transmembrane region" description="Helical" evidence="2">
    <location>
        <begin position="243"/>
        <end position="261"/>
    </location>
</feature>
<proteinExistence type="predicted"/>
<dbReference type="AlphaFoldDB" id="A0A1I0MJS8"/>
<dbReference type="InterPro" id="IPR006160">
    <property type="entry name" value="SCFA_transpt_AtoE"/>
</dbReference>
<feature type="transmembrane region" description="Helical" evidence="2">
    <location>
        <begin position="473"/>
        <end position="494"/>
    </location>
</feature>
<evidence type="ECO:0000313" key="4">
    <source>
        <dbReference type="Proteomes" id="UP000183275"/>
    </source>
</evidence>
<feature type="transmembrane region" description="Helical" evidence="2">
    <location>
        <begin position="438"/>
        <end position="467"/>
    </location>
</feature>
<evidence type="ECO:0000256" key="1">
    <source>
        <dbReference type="SAM" id="MobiDB-lite"/>
    </source>
</evidence>
<name>A0A1I0MJS8_9EURY</name>
<evidence type="ECO:0000313" key="3">
    <source>
        <dbReference type="EMBL" id="SEV88248.1"/>
    </source>
</evidence>
<feature type="region of interest" description="Disordered" evidence="1">
    <location>
        <begin position="1"/>
        <end position="49"/>
    </location>
</feature>
<feature type="transmembrane region" description="Helical" evidence="2">
    <location>
        <begin position="70"/>
        <end position="88"/>
    </location>
</feature>
<feature type="compositionally biased region" description="Basic and acidic residues" evidence="1">
    <location>
        <begin position="17"/>
        <end position="34"/>
    </location>
</feature>
<dbReference type="OrthoDB" id="269536at2157"/>
<feature type="transmembrane region" description="Helical" evidence="2">
    <location>
        <begin position="100"/>
        <end position="117"/>
    </location>
</feature>
<reference evidence="4" key="1">
    <citation type="submission" date="2016-10" db="EMBL/GenBank/DDBJ databases">
        <authorList>
            <person name="Varghese N."/>
        </authorList>
    </citation>
    <scope>NUCLEOTIDE SEQUENCE [LARGE SCALE GENOMIC DNA]</scope>
    <source>
        <strain evidence="4">CGMCC 1.12284</strain>
    </source>
</reference>
<feature type="transmembrane region" description="Helical" evidence="2">
    <location>
        <begin position="145"/>
        <end position="172"/>
    </location>
</feature>
<feature type="compositionally biased region" description="Low complexity" evidence="1">
    <location>
        <begin position="1"/>
        <end position="14"/>
    </location>
</feature>
<keyword evidence="2" id="KW-0812">Transmembrane</keyword>
<dbReference type="EMBL" id="FOIS01000001">
    <property type="protein sequence ID" value="SEV88248.1"/>
    <property type="molecule type" value="Genomic_DNA"/>
</dbReference>
<keyword evidence="4" id="KW-1185">Reference proteome</keyword>
<organism evidence="3 4">
    <name type="scientific">Natrinema salifodinae</name>
    <dbReference type="NCBI Taxonomy" id="1202768"/>
    <lineage>
        <taxon>Archaea</taxon>
        <taxon>Methanobacteriati</taxon>
        <taxon>Methanobacteriota</taxon>
        <taxon>Stenosarchaea group</taxon>
        <taxon>Halobacteria</taxon>
        <taxon>Halobacteriales</taxon>
        <taxon>Natrialbaceae</taxon>
        <taxon>Natrinema</taxon>
    </lineage>
</organism>
<sequence length="495" mass="51427">MAGDSHSPADAASDSDPDARDHDTDDHTRDRPVDTDGGTPAATGRDLAATTDADRTPFVPAFGKYFPDSLVAGLLLAVLALLVTAPVLDPLTQLELFGTGFYDFFSLQMFLLLFWLLSATVVESPRVGAAFDRLAAVLPTSQRGAIVATAFVSLLLGWLNWALGLIGGILVGQALCERAREHGTAIHYPLVLTGGLSALVVANQGPTSPGALLLADRSGLANVMADEVGTIAMSEFVLHPANLLASAVLVVTIPLVLAALAPSDEADVAELDERNRILAGSIAETLDHYAPARSEESWELGDRLENAESISLLAAAVGLASAGWHFATGGALTLPWLAFTLMIVGLAVQGPPMAFKSKTRDATRWATHVAIPFLFYAGVVSLLSEADLYGPIGDALAATGVPAVASYVVAFALGLAVPDPGSVWVLLSQAVAAGGDPVPALVAVMYAAGVSNLWLGFLFAGILSMAGFDWREYATYAAVITLYVSAVVGGLLLIL</sequence>
<dbReference type="PANTHER" id="PTHR41983:SF2">
    <property type="entry name" value="SHORT-CHAIN FATTY ACID TRANSPORTER-RELATED"/>
    <property type="match status" value="1"/>
</dbReference>
<gene>
    <name evidence="3" type="ORF">SAMN05216285_1024</name>
</gene>
<evidence type="ECO:0000256" key="2">
    <source>
        <dbReference type="SAM" id="Phobius"/>
    </source>
</evidence>
<dbReference type="STRING" id="1202768.SAMN05216285_1024"/>
<keyword evidence="2" id="KW-1133">Transmembrane helix</keyword>
<feature type="transmembrane region" description="Helical" evidence="2">
    <location>
        <begin position="395"/>
        <end position="417"/>
    </location>
</feature>
<dbReference type="RefSeq" id="WP_081985468.1">
    <property type="nucleotide sequence ID" value="NZ_FOIS01000001.1"/>
</dbReference>
<dbReference type="PANTHER" id="PTHR41983">
    <property type="entry name" value="SHORT-CHAIN FATTY ACID TRANSPORTER-RELATED"/>
    <property type="match status" value="1"/>
</dbReference>
<dbReference type="GO" id="GO:0005886">
    <property type="term" value="C:plasma membrane"/>
    <property type="evidence" value="ECO:0007669"/>
    <property type="project" value="TreeGrafter"/>
</dbReference>
<dbReference type="Pfam" id="PF02667">
    <property type="entry name" value="SCFA_trans"/>
    <property type="match status" value="1"/>
</dbReference>
<feature type="transmembrane region" description="Helical" evidence="2">
    <location>
        <begin position="365"/>
        <end position="383"/>
    </location>
</feature>
<feature type="transmembrane region" description="Helical" evidence="2">
    <location>
        <begin position="333"/>
        <end position="353"/>
    </location>
</feature>
<keyword evidence="2" id="KW-0472">Membrane</keyword>